<gene>
    <name evidence="1" type="ORF">D8674_017595</name>
</gene>
<comment type="caution">
    <text evidence="1">The sequence shown here is derived from an EMBL/GenBank/DDBJ whole genome shotgun (WGS) entry which is preliminary data.</text>
</comment>
<keyword evidence="2" id="KW-1185">Reference proteome</keyword>
<reference evidence="2" key="2">
    <citation type="submission" date="2019-10" db="EMBL/GenBank/DDBJ databases">
        <title>A de novo genome assembly of a pear dwarfing rootstock.</title>
        <authorList>
            <person name="Wang F."/>
            <person name="Wang J."/>
            <person name="Li S."/>
            <person name="Zhang Y."/>
            <person name="Fang M."/>
            <person name="Ma L."/>
            <person name="Zhao Y."/>
            <person name="Jiang S."/>
        </authorList>
    </citation>
    <scope>NUCLEOTIDE SEQUENCE [LARGE SCALE GENOMIC DNA]</scope>
</reference>
<dbReference type="EMBL" id="SMOL01000160">
    <property type="protein sequence ID" value="KAB2625935.1"/>
    <property type="molecule type" value="Genomic_DNA"/>
</dbReference>
<name>A0A5N5HDJ1_9ROSA</name>
<dbReference type="Proteomes" id="UP000327157">
    <property type="component" value="Chromosome 16"/>
</dbReference>
<protein>
    <submittedName>
        <fullName evidence="1">Uncharacterized protein</fullName>
    </submittedName>
</protein>
<evidence type="ECO:0000313" key="2">
    <source>
        <dbReference type="Proteomes" id="UP000327157"/>
    </source>
</evidence>
<reference evidence="1 2" key="3">
    <citation type="submission" date="2019-11" db="EMBL/GenBank/DDBJ databases">
        <title>A de novo genome assembly of a pear dwarfing rootstock.</title>
        <authorList>
            <person name="Wang F."/>
            <person name="Wang J."/>
            <person name="Li S."/>
            <person name="Zhang Y."/>
            <person name="Fang M."/>
            <person name="Ma L."/>
            <person name="Zhao Y."/>
            <person name="Jiang S."/>
        </authorList>
    </citation>
    <scope>NUCLEOTIDE SEQUENCE [LARGE SCALE GENOMIC DNA]</scope>
    <source>
        <strain evidence="1">S2</strain>
        <tissue evidence="1">Leaf</tissue>
    </source>
</reference>
<accession>A0A5N5HDJ1</accession>
<organism evidence="1 2">
    <name type="scientific">Pyrus ussuriensis x Pyrus communis</name>
    <dbReference type="NCBI Taxonomy" id="2448454"/>
    <lineage>
        <taxon>Eukaryota</taxon>
        <taxon>Viridiplantae</taxon>
        <taxon>Streptophyta</taxon>
        <taxon>Embryophyta</taxon>
        <taxon>Tracheophyta</taxon>
        <taxon>Spermatophyta</taxon>
        <taxon>Magnoliopsida</taxon>
        <taxon>eudicotyledons</taxon>
        <taxon>Gunneridae</taxon>
        <taxon>Pentapetalae</taxon>
        <taxon>rosids</taxon>
        <taxon>fabids</taxon>
        <taxon>Rosales</taxon>
        <taxon>Rosaceae</taxon>
        <taxon>Amygdaloideae</taxon>
        <taxon>Maleae</taxon>
        <taxon>Pyrus</taxon>
    </lineage>
</organism>
<sequence>MADSGVYSSKTTDSEGDGKALVCTRCVADWESRRAIPDELKMHLIDELVPNWDIDKNDPNLMKAIDNMFKQNYRKNQNYQRMSRIGFLILILLLI</sequence>
<proteinExistence type="predicted"/>
<reference evidence="1 2" key="1">
    <citation type="submission" date="2019-09" db="EMBL/GenBank/DDBJ databases">
        <authorList>
            <person name="Ou C."/>
        </authorList>
    </citation>
    <scope>NUCLEOTIDE SEQUENCE [LARGE SCALE GENOMIC DNA]</scope>
    <source>
        <strain evidence="1">S2</strain>
        <tissue evidence="1">Leaf</tissue>
    </source>
</reference>
<evidence type="ECO:0000313" key="1">
    <source>
        <dbReference type="EMBL" id="KAB2625935.1"/>
    </source>
</evidence>
<dbReference type="AlphaFoldDB" id="A0A5N5HDJ1"/>